<dbReference type="CDD" id="cd04301">
    <property type="entry name" value="NAT_SF"/>
    <property type="match status" value="1"/>
</dbReference>
<dbReference type="AlphaFoldDB" id="A0A917U9H4"/>
<sequence length="308" mass="33662">MGLLAPVGWASCQAPLLAPIDVGSGNPRMTDRNQLRLRLRPSIVIEMIDSTSLLAAYDEQLRTDAETPSAISVTRHGPLRLVTFAGGRGFVTYRDLGGADADTLRRLVPEALAHYQADPEISRIEWKTRGHDHAPGLHEALLENGFTAGEPESIMIGETRLLAVDVPLPEGVALRRVTEEADVRAMSRMQDEAFGEPVSEGMADAILRRLARDDGMELWVAEADGQIVSAGRLEPVHGTNFAGIWGGATRAEWRGRGIYRALTAARARSALDMGKTLINSDSTEYSRPILERSGLVKVSTTTPYNWRR</sequence>
<evidence type="ECO:0000313" key="2">
    <source>
        <dbReference type="EMBL" id="GGM67124.1"/>
    </source>
</evidence>
<reference evidence="2" key="2">
    <citation type="submission" date="2020-09" db="EMBL/GenBank/DDBJ databases">
        <authorList>
            <person name="Sun Q."/>
            <person name="Zhou Y."/>
        </authorList>
    </citation>
    <scope>NUCLEOTIDE SEQUENCE</scope>
    <source>
        <strain evidence="2">CGMCC 4.7312</strain>
    </source>
</reference>
<dbReference type="InterPro" id="IPR016181">
    <property type="entry name" value="Acyl_CoA_acyltransferase"/>
</dbReference>
<dbReference type="GO" id="GO:0016747">
    <property type="term" value="F:acyltransferase activity, transferring groups other than amino-acyl groups"/>
    <property type="evidence" value="ECO:0007669"/>
    <property type="project" value="InterPro"/>
</dbReference>
<proteinExistence type="predicted"/>
<dbReference type="PROSITE" id="PS51186">
    <property type="entry name" value="GNAT"/>
    <property type="match status" value="1"/>
</dbReference>
<feature type="domain" description="N-acetyltransferase" evidence="1">
    <location>
        <begin position="172"/>
        <end position="308"/>
    </location>
</feature>
<reference evidence="2" key="1">
    <citation type="journal article" date="2014" name="Int. J. Syst. Evol. Microbiol.">
        <title>Complete genome sequence of Corynebacterium casei LMG S-19264T (=DSM 44701T), isolated from a smear-ripened cheese.</title>
        <authorList>
            <consortium name="US DOE Joint Genome Institute (JGI-PGF)"/>
            <person name="Walter F."/>
            <person name="Albersmeier A."/>
            <person name="Kalinowski J."/>
            <person name="Ruckert C."/>
        </authorList>
    </citation>
    <scope>NUCLEOTIDE SEQUENCE</scope>
    <source>
        <strain evidence="2">CGMCC 4.7312</strain>
    </source>
</reference>
<dbReference type="RefSeq" id="WP_229706597.1">
    <property type="nucleotide sequence ID" value="NZ_BMNB01000056.1"/>
</dbReference>
<dbReference type="Gene3D" id="3.40.630.30">
    <property type="match status" value="1"/>
</dbReference>
<dbReference type="Proteomes" id="UP000608890">
    <property type="component" value="Unassembled WGS sequence"/>
</dbReference>
<dbReference type="EMBL" id="BMNB01000056">
    <property type="protein sequence ID" value="GGM67124.1"/>
    <property type="molecule type" value="Genomic_DNA"/>
</dbReference>
<organism evidence="2 3">
    <name type="scientific">Micromonospora sonchi</name>
    <dbReference type="NCBI Taxonomy" id="1763543"/>
    <lineage>
        <taxon>Bacteria</taxon>
        <taxon>Bacillati</taxon>
        <taxon>Actinomycetota</taxon>
        <taxon>Actinomycetes</taxon>
        <taxon>Micromonosporales</taxon>
        <taxon>Micromonosporaceae</taxon>
        <taxon>Micromonospora</taxon>
    </lineage>
</organism>
<accession>A0A917U9H4</accession>
<protein>
    <submittedName>
        <fullName evidence="2">N-acetyltransferase</fullName>
    </submittedName>
</protein>
<comment type="caution">
    <text evidence="2">The sequence shown here is derived from an EMBL/GenBank/DDBJ whole genome shotgun (WGS) entry which is preliminary data.</text>
</comment>
<dbReference type="InterPro" id="IPR000182">
    <property type="entry name" value="GNAT_dom"/>
</dbReference>
<keyword evidence="3" id="KW-1185">Reference proteome</keyword>
<evidence type="ECO:0000259" key="1">
    <source>
        <dbReference type="PROSITE" id="PS51186"/>
    </source>
</evidence>
<name>A0A917U9H4_9ACTN</name>
<dbReference type="SUPFAM" id="SSF55729">
    <property type="entry name" value="Acyl-CoA N-acyltransferases (Nat)"/>
    <property type="match status" value="1"/>
</dbReference>
<evidence type="ECO:0000313" key="3">
    <source>
        <dbReference type="Proteomes" id="UP000608890"/>
    </source>
</evidence>
<gene>
    <name evidence="2" type="ORF">GCM10011608_60550</name>
</gene>
<dbReference type="Pfam" id="PF00583">
    <property type="entry name" value="Acetyltransf_1"/>
    <property type="match status" value="1"/>
</dbReference>